<sequence length="264" mass="28222">MTLKLLFTIAAGLVGTASVASAQDADLAKKLSNPIASLISVPFQFNYDGGYGPTDGHKATLNIQPVIPFDLNDNWEVISRTIVPVTSQEDIAGDSGNQFGLGDTLQSFFFSPKQPGPGGLIWGVGPAILLPTATEPLLGGEKLGLGPTGVMLKQEGPWTYGALANHIWSVAGDGGRADVSSTFLQPFISYTTHDAWTFALNTESTYDWESNQWSVPINLSVSKLVTFDKQPVSFQLGARYWAESPEGGPQGWGVRAAITFLFPK</sequence>
<evidence type="ECO:0000313" key="3">
    <source>
        <dbReference type="Proteomes" id="UP000254939"/>
    </source>
</evidence>
<proteinExistence type="predicted"/>
<comment type="caution">
    <text evidence="2">The sequence shown here is derived from an EMBL/GenBank/DDBJ whole genome shotgun (WGS) entry which is preliminary data.</text>
</comment>
<dbReference type="Proteomes" id="UP000254939">
    <property type="component" value="Unassembled WGS sequence"/>
</dbReference>
<accession>A0A370KRT3</accession>
<reference evidence="2 3" key="1">
    <citation type="submission" date="2017-03" db="EMBL/GenBank/DDBJ databases">
        <title>Genome analysis of Rhizobial strains effectives or ineffectives for nitrogen fixation isolated from bean seeds.</title>
        <authorList>
            <person name="Peralta H."/>
            <person name="Aguilar-Vera A."/>
            <person name="Mora Y."/>
            <person name="Vargas-Lagunas C."/>
            <person name="Girard L."/>
            <person name="Mora J."/>
        </authorList>
    </citation>
    <scope>NUCLEOTIDE SEQUENCE [LARGE SCALE GENOMIC DNA]</scope>
    <source>
        <strain evidence="2 3">CCGM3</strain>
    </source>
</reference>
<feature type="chain" id="PRO_5016777820" description="Transporter" evidence="1">
    <location>
        <begin position="23"/>
        <end position="264"/>
    </location>
</feature>
<evidence type="ECO:0008006" key="4">
    <source>
        <dbReference type="Google" id="ProtNLM"/>
    </source>
</evidence>
<dbReference type="AlphaFoldDB" id="A0A370KRT3"/>
<organism evidence="2 3">
    <name type="scientific">Rhizobium grahamii</name>
    <dbReference type="NCBI Taxonomy" id="1120045"/>
    <lineage>
        <taxon>Bacteria</taxon>
        <taxon>Pseudomonadati</taxon>
        <taxon>Pseudomonadota</taxon>
        <taxon>Alphaproteobacteria</taxon>
        <taxon>Hyphomicrobiales</taxon>
        <taxon>Rhizobiaceae</taxon>
        <taxon>Rhizobium/Agrobacterium group</taxon>
        <taxon>Rhizobium</taxon>
    </lineage>
</organism>
<protein>
    <recommendedName>
        <fullName evidence="4">Transporter</fullName>
    </recommendedName>
</protein>
<dbReference type="RefSeq" id="WP_114712609.1">
    <property type="nucleotide sequence ID" value="NZ_KZ857259.1"/>
</dbReference>
<evidence type="ECO:0000256" key="1">
    <source>
        <dbReference type="SAM" id="SignalP"/>
    </source>
</evidence>
<keyword evidence="1" id="KW-0732">Signal</keyword>
<dbReference type="OrthoDB" id="9809066at2"/>
<evidence type="ECO:0000313" key="2">
    <source>
        <dbReference type="EMBL" id="RDJ12869.1"/>
    </source>
</evidence>
<feature type="signal peptide" evidence="1">
    <location>
        <begin position="1"/>
        <end position="22"/>
    </location>
</feature>
<name>A0A370KRT3_9HYPH</name>
<dbReference type="EMBL" id="NAAC01000009">
    <property type="protein sequence ID" value="RDJ12869.1"/>
    <property type="molecule type" value="Genomic_DNA"/>
</dbReference>
<gene>
    <name evidence="2" type="ORF">B5K06_08850</name>
</gene>